<evidence type="ECO:0000313" key="3">
    <source>
        <dbReference type="EMBL" id="RYR06040.1"/>
    </source>
</evidence>
<dbReference type="InterPro" id="IPR050796">
    <property type="entry name" value="SCF_F-box_component"/>
</dbReference>
<dbReference type="InterPro" id="IPR001810">
    <property type="entry name" value="F-box_dom"/>
</dbReference>
<dbReference type="OrthoDB" id="1875256at2759"/>
<feature type="domain" description="F-box associated beta-propeller type 1" evidence="2">
    <location>
        <begin position="106"/>
        <end position="253"/>
    </location>
</feature>
<evidence type="ECO:0000313" key="4">
    <source>
        <dbReference type="Proteomes" id="UP000289738"/>
    </source>
</evidence>
<keyword evidence="4" id="KW-1185">Reference proteome</keyword>
<dbReference type="PANTHER" id="PTHR31672:SF13">
    <property type="entry name" value="F-BOX PROTEIN CPR30-LIKE"/>
    <property type="match status" value="1"/>
</dbReference>
<evidence type="ECO:0000259" key="1">
    <source>
        <dbReference type="Pfam" id="PF00646"/>
    </source>
</evidence>
<protein>
    <submittedName>
        <fullName evidence="3">Uncharacterized protein</fullName>
    </submittedName>
</protein>
<evidence type="ECO:0000259" key="2">
    <source>
        <dbReference type="Pfam" id="PF07734"/>
    </source>
</evidence>
<dbReference type="AlphaFoldDB" id="A0A444YVT4"/>
<dbReference type="InterPro" id="IPR006527">
    <property type="entry name" value="F-box-assoc_dom_typ1"/>
</dbReference>
<dbReference type="PANTHER" id="PTHR31672">
    <property type="entry name" value="BNACNNG10540D PROTEIN"/>
    <property type="match status" value="1"/>
</dbReference>
<sequence>MNQSGEQRNTKLIRSTIEAIEGNDYLLTQILVRLPLRDVKTFKRVSKRWCSLISAPYFRHCHTTVKRRTSCLFLNPPINSPHRELNFFYLDQKTASFCPKILHLPRLHISQSCNGLMLIQSKDDTFIYNPTTGHKKPLPSPFPSFDESRFAYYYSLAFDPLRFLGYKLICIYHREYSKEDGYRTMIYSSESGAFWKHCGSSFSAPINMHFARGVYFKDSIYWIDRESKTTLRFDLNEECMKDDMPPLPQQHHRDDAAGYGYRCVLAPACGYMNSVGFDSKYRISIYRLKEVDYSSRWVLKHSVDLRRCINLRTVYQIIILRNYFNLGYACSILHLIEDGEDEMALLLQIPNKVIALRLKDNTCEDLLDFTRIKENFLHHCSPGFKGWYRAFGFIESLACV</sequence>
<organism evidence="3 4">
    <name type="scientific">Arachis hypogaea</name>
    <name type="common">Peanut</name>
    <dbReference type="NCBI Taxonomy" id="3818"/>
    <lineage>
        <taxon>Eukaryota</taxon>
        <taxon>Viridiplantae</taxon>
        <taxon>Streptophyta</taxon>
        <taxon>Embryophyta</taxon>
        <taxon>Tracheophyta</taxon>
        <taxon>Spermatophyta</taxon>
        <taxon>Magnoliopsida</taxon>
        <taxon>eudicotyledons</taxon>
        <taxon>Gunneridae</taxon>
        <taxon>Pentapetalae</taxon>
        <taxon>rosids</taxon>
        <taxon>fabids</taxon>
        <taxon>Fabales</taxon>
        <taxon>Fabaceae</taxon>
        <taxon>Papilionoideae</taxon>
        <taxon>50 kb inversion clade</taxon>
        <taxon>dalbergioids sensu lato</taxon>
        <taxon>Dalbergieae</taxon>
        <taxon>Pterocarpus clade</taxon>
        <taxon>Arachis</taxon>
    </lineage>
</organism>
<feature type="domain" description="F-box" evidence="1">
    <location>
        <begin position="25"/>
        <end position="59"/>
    </location>
</feature>
<name>A0A444YVT4_ARAHY</name>
<dbReference type="InterPro" id="IPR036047">
    <property type="entry name" value="F-box-like_dom_sf"/>
</dbReference>
<dbReference type="Gramene" id="arahy.Tifrunner.gnm2.ann2.Ah16g508000.1">
    <property type="protein sequence ID" value="arahy.Tifrunner.gnm2.ann2.Ah16g508000.1-CDS-1"/>
    <property type="gene ID" value="arahy.Tifrunner.gnm2.ann2.Ah16g508000"/>
</dbReference>
<proteinExistence type="predicted"/>
<accession>A0A444YVT4</accession>
<dbReference type="STRING" id="3818.A0A444YVT4"/>
<reference evidence="3 4" key="1">
    <citation type="submission" date="2019-01" db="EMBL/GenBank/DDBJ databases">
        <title>Sequencing of cultivated peanut Arachis hypogaea provides insights into genome evolution and oil improvement.</title>
        <authorList>
            <person name="Chen X."/>
        </authorList>
    </citation>
    <scope>NUCLEOTIDE SEQUENCE [LARGE SCALE GENOMIC DNA]</scope>
    <source>
        <strain evidence="4">cv. Fuhuasheng</strain>
        <tissue evidence="3">Leaves</tissue>
    </source>
</reference>
<comment type="caution">
    <text evidence="3">The sequence shown here is derived from an EMBL/GenBank/DDBJ whole genome shotgun (WGS) entry which is preliminary data.</text>
</comment>
<dbReference type="Pfam" id="PF07734">
    <property type="entry name" value="FBA_1"/>
    <property type="match status" value="1"/>
</dbReference>
<dbReference type="InterPro" id="IPR017451">
    <property type="entry name" value="F-box-assoc_interact_dom"/>
</dbReference>
<gene>
    <name evidence="3" type="ORF">Ahy_B06g085846</name>
</gene>
<dbReference type="NCBIfam" id="TIGR01640">
    <property type="entry name" value="F_box_assoc_1"/>
    <property type="match status" value="1"/>
</dbReference>
<dbReference type="Pfam" id="PF00646">
    <property type="entry name" value="F-box"/>
    <property type="match status" value="1"/>
</dbReference>
<dbReference type="SUPFAM" id="SSF81383">
    <property type="entry name" value="F-box domain"/>
    <property type="match status" value="1"/>
</dbReference>
<dbReference type="EMBL" id="SDMP01000016">
    <property type="protein sequence ID" value="RYR06040.1"/>
    <property type="molecule type" value="Genomic_DNA"/>
</dbReference>
<dbReference type="Proteomes" id="UP000289738">
    <property type="component" value="Chromosome B06"/>
</dbReference>